<reference evidence="2 3" key="1">
    <citation type="journal article" date="2021" name="Nat. Plants">
        <title>The Taxus genome provides insights into paclitaxel biosynthesis.</title>
        <authorList>
            <person name="Xiong X."/>
            <person name="Gou J."/>
            <person name="Liao Q."/>
            <person name="Li Y."/>
            <person name="Zhou Q."/>
            <person name="Bi G."/>
            <person name="Li C."/>
            <person name="Du R."/>
            <person name="Wang X."/>
            <person name="Sun T."/>
            <person name="Guo L."/>
            <person name="Liang H."/>
            <person name="Lu P."/>
            <person name="Wu Y."/>
            <person name="Zhang Z."/>
            <person name="Ro D.K."/>
            <person name="Shang Y."/>
            <person name="Huang S."/>
            <person name="Yan J."/>
        </authorList>
    </citation>
    <scope>NUCLEOTIDE SEQUENCE [LARGE SCALE GENOMIC DNA]</scope>
    <source>
        <strain evidence="2">Ta-2019</strain>
    </source>
</reference>
<feature type="non-terminal residue" evidence="2">
    <location>
        <position position="149"/>
    </location>
</feature>
<comment type="caution">
    <text evidence="2">The sequence shown here is derived from an EMBL/GenBank/DDBJ whole genome shotgun (WGS) entry which is preliminary data.</text>
</comment>
<name>A0AA38G3Q5_TAXCH</name>
<evidence type="ECO:0000313" key="2">
    <source>
        <dbReference type="EMBL" id="KAH9314775.1"/>
    </source>
</evidence>
<feature type="compositionally biased region" description="Basic residues" evidence="1">
    <location>
        <begin position="126"/>
        <end position="136"/>
    </location>
</feature>
<keyword evidence="3" id="KW-1185">Reference proteome</keyword>
<evidence type="ECO:0000256" key="1">
    <source>
        <dbReference type="SAM" id="MobiDB-lite"/>
    </source>
</evidence>
<dbReference type="EMBL" id="JAHRHJ020000005">
    <property type="protein sequence ID" value="KAH9314775.1"/>
    <property type="molecule type" value="Genomic_DNA"/>
</dbReference>
<dbReference type="InterPro" id="IPR007789">
    <property type="entry name" value="DUF688"/>
</dbReference>
<dbReference type="Proteomes" id="UP000824469">
    <property type="component" value="Unassembled WGS sequence"/>
</dbReference>
<accession>A0AA38G3Q5</accession>
<feature type="region of interest" description="Disordered" evidence="1">
    <location>
        <begin position="117"/>
        <end position="139"/>
    </location>
</feature>
<proteinExistence type="predicted"/>
<protein>
    <submittedName>
        <fullName evidence="2">Uncharacterized protein</fullName>
    </submittedName>
</protein>
<dbReference type="PANTHER" id="PTHR33257">
    <property type="entry name" value="OS05G0165500 PROTEIN"/>
    <property type="match status" value="1"/>
</dbReference>
<sequence length="149" mass="16292">MGQLHSLSQGRGALSDADWSVESLGRSRETSVRSSSLRLFSFSSSGSVMGSRRGLVLDLEKKFFVCRTVREDPNGYSSRVYYRSTVNAGEGVPFQWEAHPGKPKSSSIAQDALIALPLSPPPSLQSKKHSKRKSRKNNGPFVGCICTPF</sequence>
<organism evidence="2 3">
    <name type="scientific">Taxus chinensis</name>
    <name type="common">Chinese yew</name>
    <name type="synonym">Taxus wallichiana var. chinensis</name>
    <dbReference type="NCBI Taxonomy" id="29808"/>
    <lineage>
        <taxon>Eukaryota</taxon>
        <taxon>Viridiplantae</taxon>
        <taxon>Streptophyta</taxon>
        <taxon>Embryophyta</taxon>
        <taxon>Tracheophyta</taxon>
        <taxon>Spermatophyta</taxon>
        <taxon>Pinopsida</taxon>
        <taxon>Pinidae</taxon>
        <taxon>Conifers II</taxon>
        <taxon>Cupressales</taxon>
        <taxon>Taxaceae</taxon>
        <taxon>Taxus</taxon>
    </lineage>
</organism>
<dbReference type="PANTHER" id="PTHR33257:SF4">
    <property type="entry name" value="EXPRESSED PROTEIN"/>
    <property type="match status" value="1"/>
</dbReference>
<evidence type="ECO:0000313" key="3">
    <source>
        <dbReference type="Proteomes" id="UP000824469"/>
    </source>
</evidence>
<gene>
    <name evidence="2" type="ORF">KI387_023402</name>
</gene>
<dbReference type="Pfam" id="PF05097">
    <property type="entry name" value="DUF688"/>
    <property type="match status" value="1"/>
</dbReference>
<dbReference type="AlphaFoldDB" id="A0AA38G3Q5"/>